<dbReference type="Proteomes" id="UP001327225">
    <property type="component" value="Chromosome"/>
</dbReference>
<reference evidence="3" key="1">
    <citation type="submission" date="2023-12" db="EMBL/GenBank/DDBJ databases">
        <title>Novel species in genus Nocardioides.</title>
        <authorList>
            <person name="Zhou H."/>
        </authorList>
    </citation>
    <scope>NUCLEOTIDE SEQUENCE [LARGE SCALE GENOMIC DNA]</scope>
    <source>
        <strain evidence="3">HM61</strain>
    </source>
</reference>
<dbReference type="Pfam" id="PF26571">
    <property type="entry name" value="VldE"/>
    <property type="match status" value="1"/>
</dbReference>
<sequence length="319" mass="34029">MRGRVVAVVVGLLAVAIVAVVGVVIFNAVEDIVSGPDGDCTAVVDDHEVEISGTQAENASLIAAIAIERGLPARAVSIALATAFQESKLVNIDYGDRDSLGLFQQRPSQGWGTAEEILDPVYSTNAFYDALVQVDGYEEMAITEAAQEVQRSAFPSAYADHEDDARALASALTGYSPAAFSCDLDGGAPSADEELVDSGLTARADAVREDLLDRYGDLDLGGFAPGGVSTGHMEGSAHYEGRAIDVFFRPVNDANRTSGWAVAHYLVGNAARLEIRTVIFDDRIWTAGRDGWRDYDPPESSGSQEILEHRDHVHVDVFG</sequence>
<dbReference type="EMBL" id="CP141059">
    <property type="protein sequence ID" value="WQQ27842.1"/>
    <property type="molecule type" value="Genomic_DNA"/>
</dbReference>
<proteinExistence type="predicted"/>
<accession>A0ABZ0ZW04</accession>
<dbReference type="RefSeq" id="WP_322938136.1">
    <property type="nucleotide sequence ID" value="NZ_CP141059.1"/>
</dbReference>
<name>A0ABZ0ZW04_9ACTN</name>
<evidence type="ECO:0000313" key="3">
    <source>
        <dbReference type="Proteomes" id="UP001327225"/>
    </source>
</evidence>
<keyword evidence="3" id="KW-1185">Reference proteome</keyword>
<gene>
    <name evidence="2" type="ORF">SHK19_06315</name>
</gene>
<evidence type="ECO:0000313" key="2">
    <source>
        <dbReference type="EMBL" id="WQQ27842.1"/>
    </source>
</evidence>
<protein>
    <recommendedName>
        <fullName evidence="1">ARB-07466-like C-terminal domain-containing protein</fullName>
    </recommendedName>
</protein>
<evidence type="ECO:0000259" key="1">
    <source>
        <dbReference type="Pfam" id="PF26571"/>
    </source>
</evidence>
<dbReference type="InterPro" id="IPR058593">
    <property type="entry name" value="ARB_07466-like_C"/>
</dbReference>
<feature type="domain" description="ARB-07466-like C-terminal" evidence="1">
    <location>
        <begin position="198"/>
        <end position="298"/>
    </location>
</feature>
<organism evidence="2 3">
    <name type="scientific">Nocardioides bizhenqiangii</name>
    <dbReference type="NCBI Taxonomy" id="3095076"/>
    <lineage>
        <taxon>Bacteria</taxon>
        <taxon>Bacillati</taxon>
        <taxon>Actinomycetota</taxon>
        <taxon>Actinomycetes</taxon>
        <taxon>Propionibacteriales</taxon>
        <taxon>Nocardioidaceae</taxon>
        <taxon>Nocardioides</taxon>
    </lineage>
</organism>